<sequence>MENNTVLQSNSSRPPLNNLYIWLLVLCPIFFIPIKYLQIYSNPVIFISLELISYALAIILFIKDRISLTAAGYTKLPHWIWIFFSPVYYWKRDNITKSNHTIFWCGLIIPLICATLTFPIMEEYENLIYTPPEQQDSYTPAVPFPNTEN</sequence>
<keyword evidence="3" id="KW-1185">Reference proteome</keyword>
<evidence type="ECO:0000256" key="1">
    <source>
        <dbReference type="SAM" id="Phobius"/>
    </source>
</evidence>
<evidence type="ECO:0000313" key="3">
    <source>
        <dbReference type="Proteomes" id="UP000276295"/>
    </source>
</evidence>
<feature type="transmembrane region" description="Helical" evidence="1">
    <location>
        <begin position="20"/>
        <end position="37"/>
    </location>
</feature>
<feature type="transmembrane region" description="Helical" evidence="1">
    <location>
        <begin position="102"/>
        <end position="121"/>
    </location>
</feature>
<dbReference type="Proteomes" id="UP000276295">
    <property type="component" value="Unassembled WGS sequence"/>
</dbReference>
<keyword evidence="1" id="KW-1133">Transmembrane helix</keyword>
<feature type="transmembrane region" description="Helical" evidence="1">
    <location>
        <begin position="44"/>
        <end position="62"/>
    </location>
</feature>
<feature type="transmembrane region" description="Helical" evidence="1">
    <location>
        <begin position="68"/>
        <end position="90"/>
    </location>
</feature>
<organism evidence="2 3">
    <name type="scientific">Buttiauxella izardii</name>
    <dbReference type="NCBI Taxonomy" id="82991"/>
    <lineage>
        <taxon>Bacteria</taxon>
        <taxon>Pseudomonadati</taxon>
        <taxon>Pseudomonadota</taxon>
        <taxon>Gammaproteobacteria</taxon>
        <taxon>Enterobacterales</taxon>
        <taxon>Enterobacteriaceae</taxon>
        <taxon>Buttiauxella</taxon>
    </lineage>
</organism>
<comment type="caution">
    <text evidence="2">The sequence shown here is derived from an EMBL/GenBank/DDBJ whole genome shotgun (WGS) entry which is preliminary data.</text>
</comment>
<keyword evidence="1" id="KW-0472">Membrane</keyword>
<gene>
    <name evidence="2" type="ORF">D6029_12690</name>
</gene>
<reference evidence="2 3" key="1">
    <citation type="submission" date="2018-09" db="EMBL/GenBank/DDBJ databases">
        <title>Draft genome sequence of Buttiauxella izardii CCUG 35510T.</title>
        <authorList>
            <person name="Salva-Serra F."/>
            <person name="Marathe N."/>
            <person name="Moore E."/>
            <person name="Stadler-Svensson L."/>
            <person name="Engstrom-Jakobsson H."/>
        </authorList>
    </citation>
    <scope>NUCLEOTIDE SEQUENCE [LARGE SCALE GENOMIC DNA]</scope>
    <source>
        <strain evidence="2 3">CCUG 35510</strain>
    </source>
</reference>
<dbReference type="EMBL" id="QZWH01000027">
    <property type="protein sequence ID" value="RJT22122.1"/>
    <property type="molecule type" value="Genomic_DNA"/>
</dbReference>
<name>A0A3A5JRN5_9ENTR</name>
<keyword evidence="1" id="KW-0812">Transmembrane</keyword>
<evidence type="ECO:0000313" key="2">
    <source>
        <dbReference type="EMBL" id="RJT22122.1"/>
    </source>
</evidence>
<dbReference type="AlphaFoldDB" id="A0A3A5JRN5"/>
<protein>
    <submittedName>
        <fullName evidence="2">Uncharacterized protein</fullName>
    </submittedName>
</protein>
<accession>A0A3A5JRN5</accession>
<proteinExistence type="predicted"/>